<dbReference type="Pfam" id="PF10302">
    <property type="entry name" value="Dsc3_N"/>
    <property type="match status" value="1"/>
</dbReference>
<dbReference type="AlphaFoldDB" id="A0A1C7NQ88"/>
<accession>A0A1C7NQ88</accession>
<dbReference type="InParanoid" id="A0A1C7NQ88"/>
<organism evidence="4 5">
    <name type="scientific">Choanephora cucurbitarum</name>
    <dbReference type="NCBI Taxonomy" id="101091"/>
    <lineage>
        <taxon>Eukaryota</taxon>
        <taxon>Fungi</taxon>
        <taxon>Fungi incertae sedis</taxon>
        <taxon>Mucoromycota</taxon>
        <taxon>Mucoromycotina</taxon>
        <taxon>Mucoromycetes</taxon>
        <taxon>Mucorales</taxon>
        <taxon>Mucorineae</taxon>
        <taxon>Choanephoraceae</taxon>
        <taxon>Choanephoroideae</taxon>
        <taxon>Choanephora</taxon>
    </lineage>
</organism>
<dbReference type="GO" id="GO:0005783">
    <property type="term" value="C:endoplasmic reticulum"/>
    <property type="evidence" value="ECO:0007669"/>
    <property type="project" value="TreeGrafter"/>
</dbReference>
<gene>
    <name evidence="4" type="primary">dsc3_0</name>
    <name evidence="4" type="ORF">A0J61_00891</name>
</gene>
<dbReference type="Pfam" id="PF13373">
    <property type="entry name" value="Dsc3_C"/>
    <property type="match status" value="1"/>
</dbReference>
<dbReference type="Gene3D" id="3.10.20.90">
    <property type="entry name" value="Phosphatidylinositol 3-kinase Catalytic Subunit, Chain A, domain 1"/>
    <property type="match status" value="1"/>
</dbReference>
<feature type="transmembrane region" description="Helical" evidence="2">
    <location>
        <begin position="177"/>
        <end position="198"/>
    </location>
</feature>
<evidence type="ECO:0000256" key="1">
    <source>
        <dbReference type="SAM" id="MobiDB-lite"/>
    </source>
</evidence>
<dbReference type="InterPro" id="IPR029071">
    <property type="entry name" value="Ubiquitin-like_domsf"/>
</dbReference>
<keyword evidence="4" id="KW-0436">Ligase</keyword>
<keyword evidence="2" id="KW-0472">Membrane</keyword>
<dbReference type="GO" id="GO:0016874">
    <property type="term" value="F:ligase activity"/>
    <property type="evidence" value="ECO:0007669"/>
    <property type="project" value="UniProtKB-KW"/>
</dbReference>
<dbReference type="OrthoDB" id="2556122at2759"/>
<dbReference type="InterPro" id="IPR019413">
    <property type="entry name" value="Dsc3_ub-like_dom"/>
</dbReference>
<dbReference type="InterPro" id="IPR000626">
    <property type="entry name" value="Ubiquitin-like_dom"/>
</dbReference>
<proteinExistence type="predicted"/>
<evidence type="ECO:0000259" key="3">
    <source>
        <dbReference type="PROSITE" id="PS50053"/>
    </source>
</evidence>
<evidence type="ECO:0000313" key="5">
    <source>
        <dbReference type="Proteomes" id="UP000093000"/>
    </source>
</evidence>
<name>A0A1C7NQ88_9FUNG</name>
<dbReference type="EMBL" id="LUGH01000023">
    <property type="protein sequence ID" value="OBZ91079.1"/>
    <property type="molecule type" value="Genomic_DNA"/>
</dbReference>
<dbReference type="InterPro" id="IPR025390">
    <property type="entry name" value="Dsc3_C"/>
</dbReference>
<keyword evidence="2" id="KW-1133">Transmembrane helix</keyword>
<comment type="caution">
    <text evidence="4">The sequence shown here is derived from an EMBL/GenBank/DDBJ whole genome shotgun (WGS) entry which is preliminary data.</text>
</comment>
<feature type="region of interest" description="Disordered" evidence="1">
    <location>
        <begin position="89"/>
        <end position="110"/>
    </location>
</feature>
<feature type="compositionally biased region" description="Low complexity" evidence="1">
    <location>
        <begin position="92"/>
        <end position="102"/>
    </location>
</feature>
<sequence length="228" mass="26497">MMTGNDLNLHIRWNNQPDLVLSIHYTSDTIQSIKQKIKMAAPRQTDQKMLRLIYRGQLLDQDQAQLSDYGIIYQPRLFFHCALSDNTLSKSQQQQHQQGQQQNRERHHTKRLTGFDQLIESGYNEEEIRSIRVRFHQSHPDYVDGEPVSQELLELEQAWIEQNGHFIPPEESVQGSFKEMVCGLMLGCLLGILCLFWLKESVFTRRHQMGILAGMLINVSCGVMHVYS</sequence>
<evidence type="ECO:0000256" key="2">
    <source>
        <dbReference type="SAM" id="Phobius"/>
    </source>
</evidence>
<dbReference type="PROSITE" id="PS50053">
    <property type="entry name" value="UBIQUITIN_2"/>
    <property type="match status" value="1"/>
</dbReference>
<feature type="domain" description="Ubiquitin-like" evidence="3">
    <location>
        <begin position="7"/>
        <end position="71"/>
    </location>
</feature>
<dbReference type="GO" id="GO:0044695">
    <property type="term" value="C:Dsc E3 ubiquitin ligase complex"/>
    <property type="evidence" value="ECO:0007669"/>
    <property type="project" value="InterPro"/>
</dbReference>
<dbReference type="FunCoup" id="A0A1C7NQ88">
    <property type="interactions" value="9"/>
</dbReference>
<evidence type="ECO:0000313" key="4">
    <source>
        <dbReference type="EMBL" id="OBZ91079.1"/>
    </source>
</evidence>
<dbReference type="InterPro" id="IPR045226">
    <property type="entry name" value="Dsc3"/>
</dbReference>
<keyword evidence="2" id="KW-0812">Transmembrane</keyword>
<feature type="transmembrane region" description="Helical" evidence="2">
    <location>
        <begin position="210"/>
        <end position="227"/>
    </location>
</feature>
<keyword evidence="5" id="KW-1185">Reference proteome</keyword>
<dbReference type="PANTHER" id="PTHR28049">
    <property type="entry name" value="TRANSMEMBRANE PROTEIN YOR223W"/>
    <property type="match status" value="1"/>
</dbReference>
<dbReference type="SUPFAM" id="SSF54236">
    <property type="entry name" value="Ubiquitin-like"/>
    <property type="match status" value="1"/>
</dbReference>
<dbReference type="PANTHER" id="PTHR28049:SF1">
    <property type="entry name" value="DSC E3 UBIQUITIN LIGASE COMPLEX SUBUNIT 3"/>
    <property type="match status" value="1"/>
</dbReference>
<reference evidence="4 5" key="1">
    <citation type="submission" date="2016-03" db="EMBL/GenBank/DDBJ databases">
        <title>Choanephora cucurbitarum.</title>
        <authorList>
            <person name="Min B."/>
            <person name="Park H."/>
            <person name="Park J.-H."/>
            <person name="Shin H.-D."/>
            <person name="Choi I.-G."/>
        </authorList>
    </citation>
    <scope>NUCLEOTIDE SEQUENCE [LARGE SCALE GENOMIC DNA]</scope>
    <source>
        <strain evidence="4 5">KUS-F28377</strain>
    </source>
</reference>
<protein>
    <submittedName>
        <fullName evidence="4">DSC E3 ubiquitin ligase complex subunit 3</fullName>
    </submittedName>
</protein>
<dbReference type="Proteomes" id="UP000093000">
    <property type="component" value="Unassembled WGS sequence"/>
</dbReference>